<comment type="caution">
    <text evidence="9">The sequence shown here is derived from an EMBL/GenBank/DDBJ whole genome shotgun (WGS) entry which is preliminary data.</text>
</comment>
<name>A0A7X0SSH1_9BACL</name>
<evidence type="ECO:0000256" key="1">
    <source>
        <dbReference type="ARBA" id="ARBA00004651"/>
    </source>
</evidence>
<keyword evidence="3" id="KW-1003">Cell membrane</keyword>
<keyword evidence="2 7" id="KW-0813">Transport</keyword>
<comment type="similarity">
    <text evidence="7">Belongs to the binding-protein-dependent transport system permease family.</text>
</comment>
<organism evidence="9 10">
    <name type="scientific">Cohnella zeiphila</name>
    <dbReference type="NCBI Taxonomy" id="2761120"/>
    <lineage>
        <taxon>Bacteria</taxon>
        <taxon>Bacillati</taxon>
        <taxon>Bacillota</taxon>
        <taxon>Bacilli</taxon>
        <taxon>Bacillales</taxon>
        <taxon>Paenibacillaceae</taxon>
        <taxon>Cohnella</taxon>
    </lineage>
</organism>
<gene>
    <name evidence="9" type="ORF">H7C18_29960</name>
</gene>
<feature type="transmembrane region" description="Helical" evidence="7">
    <location>
        <begin position="128"/>
        <end position="148"/>
    </location>
</feature>
<evidence type="ECO:0000313" key="9">
    <source>
        <dbReference type="EMBL" id="MBB6735146.1"/>
    </source>
</evidence>
<dbReference type="Proteomes" id="UP000564644">
    <property type="component" value="Unassembled WGS sequence"/>
</dbReference>
<dbReference type="PROSITE" id="PS50928">
    <property type="entry name" value="ABC_TM1"/>
    <property type="match status" value="1"/>
</dbReference>
<evidence type="ECO:0000256" key="2">
    <source>
        <dbReference type="ARBA" id="ARBA00022448"/>
    </source>
</evidence>
<keyword evidence="4 7" id="KW-0812">Transmembrane</keyword>
<dbReference type="Gene3D" id="1.10.3720.10">
    <property type="entry name" value="MetI-like"/>
    <property type="match status" value="1"/>
</dbReference>
<dbReference type="Pfam" id="PF00528">
    <property type="entry name" value="BPD_transp_1"/>
    <property type="match status" value="1"/>
</dbReference>
<reference evidence="9 10" key="1">
    <citation type="submission" date="2020-08" db="EMBL/GenBank/DDBJ databases">
        <title>Cohnella phylogeny.</title>
        <authorList>
            <person name="Dunlap C."/>
        </authorList>
    </citation>
    <scope>NUCLEOTIDE SEQUENCE [LARGE SCALE GENOMIC DNA]</scope>
    <source>
        <strain evidence="9 10">CBP 2801</strain>
    </source>
</reference>
<dbReference type="PANTHER" id="PTHR43744">
    <property type="entry name" value="ABC TRANSPORTER PERMEASE PROTEIN MG189-RELATED-RELATED"/>
    <property type="match status" value="1"/>
</dbReference>
<keyword evidence="10" id="KW-1185">Reference proteome</keyword>
<dbReference type="PANTHER" id="PTHR43744:SF12">
    <property type="entry name" value="ABC TRANSPORTER PERMEASE PROTEIN MG189-RELATED"/>
    <property type="match status" value="1"/>
</dbReference>
<feature type="domain" description="ABC transmembrane type-1" evidence="8">
    <location>
        <begin position="63"/>
        <end position="253"/>
    </location>
</feature>
<evidence type="ECO:0000256" key="7">
    <source>
        <dbReference type="RuleBase" id="RU363032"/>
    </source>
</evidence>
<evidence type="ECO:0000313" key="10">
    <source>
        <dbReference type="Proteomes" id="UP000564644"/>
    </source>
</evidence>
<proteinExistence type="inferred from homology"/>
<protein>
    <submittedName>
        <fullName evidence="9">Carbohydrate ABC transporter permease</fullName>
    </submittedName>
</protein>
<dbReference type="CDD" id="cd06261">
    <property type="entry name" value="TM_PBP2"/>
    <property type="match status" value="1"/>
</dbReference>
<dbReference type="InterPro" id="IPR000515">
    <property type="entry name" value="MetI-like"/>
</dbReference>
<dbReference type="InterPro" id="IPR035906">
    <property type="entry name" value="MetI-like_sf"/>
</dbReference>
<feature type="transmembrane region" description="Helical" evidence="7">
    <location>
        <begin position="100"/>
        <end position="122"/>
    </location>
</feature>
<dbReference type="GO" id="GO:0005886">
    <property type="term" value="C:plasma membrane"/>
    <property type="evidence" value="ECO:0007669"/>
    <property type="project" value="UniProtKB-SubCell"/>
</dbReference>
<keyword evidence="5 7" id="KW-1133">Transmembrane helix</keyword>
<feature type="transmembrane region" description="Helical" evidence="7">
    <location>
        <begin position="181"/>
        <end position="203"/>
    </location>
</feature>
<keyword evidence="6 7" id="KW-0472">Membrane</keyword>
<feature type="transmembrane region" description="Helical" evidence="7">
    <location>
        <begin position="66"/>
        <end position="88"/>
    </location>
</feature>
<evidence type="ECO:0000256" key="6">
    <source>
        <dbReference type="ARBA" id="ARBA00023136"/>
    </source>
</evidence>
<evidence type="ECO:0000259" key="8">
    <source>
        <dbReference type="PROSITE" id="PS50928"/>
    </source>
</evidence>
<dbReference type="SUPFAM" id="SSF161098">
    <property type="entry name" value="MetI-like"/>
    <property type="match status" value="1"/>
</dbReference>
<comment type="subcellular location">
    <subcellularLocation>
        <location evidence="1 7">Cell membrane</location>
        <topology evidence="1 7">Multi-pass membrane protein</topology>
    </subcellularLocation>
</comment>
<evidence type="ECO:0000256" key="3">
    <source>
        <dbReference type="ARBA" id="ARBA00022475"/>
    </source>
</evidence>
<sequence length="268" mass="29539">MSLVYLLLILMVLITVLPLYWMISTSLKTPTDVFSYPPKMIPSTLEWGNFANAWDMAPWGRYFVNTALYTACTVLGVLLSSVTSGYAFAKLSFKGRNSLFLAYVGTMMIPSQVTIIPVYMILAKMNWVDTYAGLIVPGLTSAFGCFLMRQFIAGIPTEIIESGLIDGAGHLKILRSIVSPLLYPAVATLGIFTFMGAWNNFFWPLVVTNSDELRTVQIGLSSFQNQYGTADWGSMMAAATLVSLPVLVLFFFAQRYFIEGIAMTGVKG</sequence>
<feature type="transmembrane region" description="Helical" evidence="7">
    <location>
        <begin position="232"/>
        <end position="253"/>
    </location>
</feature>
<evidence type="ECO:0000256" key="5">
    <source>
        <dbReference type="ARBA" id="ARBA00022989"/>
    </source>
</evidence>
<evidence type="ECO:0000256" key="4">
    <source>
        <dbReference type="ARBA" id="ARBA00022692"/>
    </source>
</evidence>
<dbReference type="GO" id="GO:0055085">
    <property type="term" value="P:transmembrane transport"/>
    <property type="evidence" value="ECO:0007669"/>
    <property type="project" value="InterPro"/>
</dbReference>
<dbReference type="EMBL" id="JACJVO010000042">
    <property type="protein sequence ID" value="MBB6735146.1"/>
    <property type="molecule type" value="Genomic_DNA"/>
</dbReference>
<accession>A0A7X0SSH1</accession>
<dbReference type="AlphaFoldDB" id="A0A7X0SSH1"/>
<feature type="transmembrane region" description="Helical" evidence="7">
    <location>
        <begin position="5"/>
        <end position="23"/>
    </location>
</feature>